<name>A0ACA9RUL0_9GLOM</name>
<gene>
    <name evidence="1" type="ORF">RPERSI_LOCUS22480</name>
</gene>
<keyword evidence="2" id="KW-1185">Reference proteome</keyword>
<accession>A0ACA9RUL0</accession>
<evidence type="ECO:0000313" key="2">
    <source>
        <dbReference type="Proteomes" id="UP000789920"/>
    </source>
</evidence>
<reference evidence="1" key="1">
    <citation type="submission" date="2021-06" db="EMBL/GenBank/DDBJ databases">
        <authorList>
            <person name="Kallberg Y."/>
            <person name="Tangrot J."/>
            <person name="Rosling A."/>
        </authorList>
    </citation>
    <scope>NUCLEOTIDE SEQUENCE</scope>
    <source>
        <strain evidence="1">MA461A</strain>
    </source>
</reference>
<protein>
    <submittedName>
        <fullName evidence="1">1713_t:CDS:1</fullName>
    </submittedName>
</protein>
<dbReference type="Proteomes" id="UP000789920">
    <property type="component" value="Unassembled WGS sequence"/>
</dbReference>
<feature type="non-terminal residue" evidence="1">
    <location>
        <position position="68"/>
    </location>
</feature>
<proteinExistence type="predicted"/>
<dbReference type="EMBL" id="CAJVQC010068158">
    <property type="protein sequence ID" value="CAG8807865.1"/>
    <property type="molecule type" value="Genomic_DNA"/>
</dbReference>
<evidence type="ECO:0000313" key="1">
    <source>
        <dbReference type="EMBL" id="CAG8807865.1"/>
    </source>
</evidence>
<organism evidence="1 2">
    <name type="scientific">Racocetra persica</name>
    <dbReference type="NCBI Taxonomy" id="160502"/>
    <lineage>
        <taxon>Eukaryota</taxon>
        <taxon>Fungi</taxon>
        <taxon>Fungi incertae sedis</taxon>
        <taxon>Mucoromycota</taxon>
        <taxon>Glomeromycotina</taxon>
        <taxon>Glomeromycetes</taxon>
        <taxon>Diversisporales</taxon>
        <taxon>Gigasporaceae</taxon>
        <taxon>Racocetra</taxon>
    </lineage>
</organism>
<comment type="caution">
    <text evidence="1">The sequence shown here is derived from an EMBL/GenBank/DDBJ whole genome shotgun (WGS) entry which is preliminary data.</text>
</comment>
<sequence>FSKCKGSHVWDPEGNKYLDFSCGFSSVSQGHCHPKIVNALCNQAKKLCLSSREFYNDVFGVYAKYITE</sequence>
<feature type="non-terminal residue" evidence="1">
    <location>
        <position position="1"/>
    </location>
</feature>